<feature type="domain" description="G-protein coupled receptors family 1 profile" evidence="12">
    <location>
        <begin position="376"/>
        <end position="598"/>
    </location>
</feature>
<dbReference type="InterPro" id="IPR017452">
    <property type="entry name" value="GPCR_Rhodpsn_7TM"/>
</dbReference>
<dbReference type="Pfam" id="PF13927">
    <property type="entry name" value="Ig_3"/>
    <property type="match status" value="1"/>
</dbReference>
<feature type="transmembrane region" description="Helical" evidence="10">
    <location>
        <begin position="483"/>
        <end position="505"/>
    </location>
</feature>
<organism evidence="14 15">
    <name type="scientific">Crenichthys baileyi</name>
    <name type="common">White River springfish</name>
    <dbReference type="NCBI Taxonomy" id="28760"/>
    <lineage>
        <taxon>Eukaryota</taxon>
        <taxon>Metazoa</taxon>
        <taxon>Chordata</taxon>
        <taxon>Craniata</taxon>
        <taxon>Vertebrata</taxon>
        <taxon>Euteleostomi</taxon>
        <taxon>Actinopterygii</taxon>
        <taxon>Neopterygii</taxon>
        <taxon>Teleostei</taxon>
        <taxon>Neoteleostei</taxon>
        <taxon>Acanthomorphata</taxon>
        <taxon>Ovalentaria</taxon>
        <taxon>Atherinomorphae</taxon>
        <taxon>Cyprinodontiformes</taxon>
        <taxon>Goodeidae</taxon>
        <taxon>Crenichthys</taxon>
    </lineage>
</organism>
<feature type="domain" description="Ig-like" evidence="13">
    <location>
        <begin position="25"/>
        <end position="140"/>
    </location>
</feature>
<feature type="transmembrane region" description="Helical" evidence="10">
    <location>
        <begin position="241"/>
        <end position="266"/>
    </location>
</feature>
<feature type="transmembrane region" description="Helical" evidence="10">
    <location>
        <begin position="585"/>
        <end position="606"/>
    </location>
</feature>
<keyword evidence="15" id="KW-1185">Reference proteome</keyword>
<dbReference type="Pfam" id="PF05296">
    <property type="entry name" value="TAS2R"/>
    <property type="match status" value="1"/>
</dbReference>
<keyword evidence="7 10" id="KW-0472">Membrane</keyword>
<dbReference type="GO" id="GO:0016323">
    <property type="term" value="C:basolateral plasma membrane"/>
    <property type="evidence" value="ECO:0007669"/>
    <property type="project" value="UniProtKB-SubCell"/>
</dbReference>
<dbReference type="GO" id="GO:0005912">
    <property type="term" value="C:adherens junction"/>
    <property type="evidence" value="ECO:0007669"/>
    <property type="project" value="UniProtKB-SubCell"/>
</dbReference>
<comment type="subcellular location">
    <subcellularLocation>
        <location evidence="8">Basolateral cell membrane</location>
        <topology evidence="8">Single-pass type I membrane protein</topology>
    </subcellularLocation>
    <subcellularLocation>
        <location evidence="2">Cell junction</location>
        <location evidence="2">Adherens junction</location>
    </subcellularLocation>
    <subcellularLocation>
        <location evidence="1">Cell junction</location>
        <location evidence="1">Tight junction</location>
    </subcellularLocation>
</comment>
<dbReference type="GO" id="GO:0004930">
    <property type="term" value="F:G protein-coupled receptor activity"/>
    <property type="evidence" value="ECO:0007669"/>
    <property type="project" value="InterPro"/>
</dbReference>
<protein>
    <submittedName>
        <fullName evidence="14">Uncharacterized protein</fullName>
    </submittedName>
</protein>
<dbReference type="InterPro" id="IPR036179">
    <property type="entry name" value="Ig-like_dom_sf"/>
</dbReference>
<dbReference type="Pfam" id="PF07686">
    <property type="entry name" value="V-set"/>
    <property type="match status" value="1"/>
</dbReference>
<feature type="transmembrane region" description="Helical" evidence="10">
    <location>
        <begin position="543"/>
        <end position="564"/>
    </location>
</feature>
<evidence type="ECO:0000256" key="11">
    <source>
        <dbReference type="SAM" id="SignalP"/>
    </source>
</evidence>
<dbReference type="InterPro" id="IPR007960">
    <property type="entry name" value="TAS2R"/>
</dbReference>
<evidence type="ECO:0000256" key="3">
    <source>
        <dbReference type="ARBA" id="ARBA00022427"/>
    </source>
</evidence>
<dbReference type="CDD" id="cd00637">
    <property type="entry name" value="7tm_classA_rhodopsin-like"/>
    <property type="match status" value="1"/>
</dbReference>
<dbReference type="SMART" id="SM00406">
    <property type="entry name" value="IGv"/>
    <property type="match status" value="1"/>
</dbReference>
<dbReference type="InterPro" id="IPR003598">
    <property type="entry name" value="Ig_sub2"/>
</dbReference>
<evidence type="ECO:0000256" key="6">
    <source>
        <dbReference type="ARBA" id="ARBA00022989"/>
    </source>
</evidence>
<feature type="chain" id="PRO_5043362097" evidence="11">
    <location>
        <begin position="27"/>
        <end position="681"/>
    </location>
</feature>
<evidence type="ECO:0000259" key="13">
    <source>
        <dbReference type="PROSITE" id="PS50835"/>
    </source>
</evidence>
<dbReference type="Gene3D" id="2.60.40.10">
    <property type="entry name" value="Immunoglobulins"/>
    <property type="match status" value="2"/>
</dbReference>
<feature type="transmembrane region" description="Helical" evidence="10">
    <location>
        <begin position="618"/>
        <end position="638"/>
    </location>
</feature>
<feature type="domain" description="Ig-like" evidence="13">
    <location>
        <begin position="147"/>
        <end position="233"/>
    </location>
</feature>
<dbReference type="InterPro" id="IPR052307">
    <property type="entry name" value="EJ_Adhesion_Regulator"/>
</dbReference>
<dbReference type="InterPro" id="IPR003599">
    <property type="entry name" value="Ig_sub"/>
</dbReference>
<dbReference type="PROSITE" id="PS50262">
    <property type="entry name" value="G_PROTEIN_RECEP_F1_2"/>
    <property type="match status" value="1"/>
</dbReference>
<dbReference type="SMART" id="SM00409">
    <property type="entry name" value="IG"/>
    <property type="match status" value="2"/>
</dbReference>
<evidence type="ECO:0000256" key="2">
    <source>
        <dbReference type="ARBA" id="ARBA00004536"/>
    </source>
</evidence>
<evidence type="ECO:0000256" key="1">
    <source>
        <dbReference type="ARBA" id="ARBA00004435"/>
    </source>
</evidence>
<dbReference type="SMART" id="SM00408">
    <property type="entry name" value="IGc2"/>
    <property type="match status" value="2"/>
</dbReference>
<dbReference type="InterPro" id="IPR007110">
    <property type="entry name" value="Ig-like_dom"/>
</dbReference>
<dbReference type="SUPFAM" id="SSF81321">
    <property type="entry name" value="Family A G protein-coupled receptor-like"/>
    <property type="match status" value="1"/>
</dbReference>
<feature type="signal peptide" evidence="11">
    <location>
        <begin position="1"/>
        <end position="26"/>
    </location>
</feature>
<feature type="transmembrane region" description="Helical" evidence="10">
    <location>
        <begin position="433"/>
        <end position="462"/>
    </location>
</feature>
<dbReference type="SUPFAM" id="SSF48726">
    <property type="entry name" value="Immunoglobulin"/>
    <property type="match status" value="2"/>
</dbReference>
<keyword evidence="4 10" id="KW-0812">Transmembrane</keyword>
<evidence type="ECO:0000256" key="10">
    <source>
        <dbReference type="SAM" id="Phobius"/>
    </source>
</evidence>
<proteinExistence type="inferred from homology"/>
<dbReference type="GO" id="GO:0033038">
    <property type="term" value="F:bitter taste receptor activity"/>
    <property type="evidence" value="ECO:0007669"/>
    <property type="project" value="InterPro"/>
</dbReference>
<dbReference type="Proteomes" id="UP001311232">
    <property type="component" value="Unassembled WGS sequence"/>
</dbReference>
<reference evidence="14 15" key="1">
    <citation type="submission" date="2021-06" db="EMBL/GenBank/DDBJ databases">
        <authorList>
            <person name="Palmer J.M."/>
        </authorList>
    </citation>
    <scope>NUCLEOTIDE SEQUENCE [LARGE SCALE GENOMIC DNA]</scope>
    <source>
        <strain evidence="14 15">MEX-2019</strain>
        <tissue evidence="14">Muscle</tissue>
    </source>
</reference>
<dbReference type="Gene3D" id="1.20.1070.10">
    <property type="entry name" value="Rhodopsin 7-helix transmembrane proteins"/>
    <property type="match status" value="1"/>
</dbReference>
<evidence type="ECO:0000313" key="15">
    <source>
        <dbReference type="Proteomes" id="UP001311232"/>
    </source>
</evidence>
<comment type="caution">
    <text evidence="14">The sequence shown here is derived from an EMBL/GenBank/DDBJ whole genome shotgun (WGS) entry which is preliminary data.</text>
</comment>
<evidence type="ECO:0000259" key="12">
    <source>
        <dbReference type="PROSITE" id="PS50262"/>
    </source>
</evidence>
<dbReference type="PANTHER" id="PTHR44468">
    <property type="entry name" value="COXSACKIEVIRUS AND ADENOVIRUS RECEPTOR-RELATED"/>
    <property type="match status" value="1"/>
</dbReference>
<gene>
    <name evidence="14" type="ORF">CRENBAI_024630</name>
</gene>
<evidence type="ECO:0000313" key="14">
    <source>
        <dbReference type="EMBL" id="KAK5620406.1"/>
    </source>
</evidence>
<evidence type="ECO:0000256" key="9">
    <source>
        <dbReference type="RuleBase" id="RU004423"/>
    </source>
</evidence>
<dbReference type="AlphaFoldDB" id="A0AAV9SGD6"/>
<keyword evidence="6 10" id="KW-1133">Transmembrane helix</keyword>
<keyword evidence="3" id="KW-0796">Tight junction</keyword>
<sequence>MDPRGWSVWLKVDVLLLIAIQLRTEAMLITSSGPQTIQKADGETVNLGCTYTPGPEDKGDLDIEWSSVSPDMTQKDKLILSYTVDQMHHYDPDLSKRINFLTDPKQGDASISISAVRASDTGTYQCKIKKAPGVDMRKVTLVVLVPPSVPKCWVEGGEEKGATVSLRCKSSKGSIPLTYVWKRETGGAMPTTATQDAQTGELLIKNHTEGNTGTYVCEAKNGVGQAQCKYTLHAYNPTDKVGVIVGAVIGALLLLLLLLFLIWLLVCCCHKKRYQKEAANEIREDAPAPESRPSSRLSSFRSVMGYNTHQGVQYTSQNQAAAEPHKDGRARHSVIELFSGVYSTDVFGEKVTDMFGVSKLSLWVLTGLAAVTTVFFNVYIFLMTLWNKTGKKKRSPSETLIMALAVADLTHQLVCYVWMTMDEVDSNCQIVEMFYTVLLVLMSSFKFTIIWDTSFLTFYYSTKLVSTPNHCYTQIQAAILKHVTLAVFLIPLFGLATCMPIFIVFQMGNHTEGVEQQIDCGVLLPESTAGRVYDVIYLLLSDVLPGMVMLKCCISISIHLAIHLRHMKATTNGAHPPKLGSQIRVVQMSLSLVANFLIFLMVDLYINYEVLMKQENSIGVTFFITSFYSTVTAMLLIYGKKTLWKTMIHDINTCLDAYPCLSCLKMPKQNSPPSEPPKVKT</sequence>
<accession>A0AAV9SGD6</accession>
<evidence type="ECO:0000256" key="5">
    <source>
        <dbReference type="ARBA" id="ARBA00022949"/>
    </source>
</evidence>
<dbReference type="InterPro" id="IPR013106">
    <property type="entry name" value="Ig_V-set"/>
</dbReference>
<dbReference type="GO" id="GO:0005923">
    <property type="term" value="C:bicellular tight junction"/>
    <property type="evidence" value="ECO:0007669"/>
    <property type="project" value="UniProtKB-SubCell"/>
</dbReference>
<dbReference type="PANTHER" id="PTHR44468:SF2">
    <property type="entry name" value="V-SET AND IMMUNOGLOBULIN DOMAIN CONTAINING 8B ISOFORM X1"/>
    <property type="match status" value="1"/>
</dbReference>
<name>A0AAV9SGD6_9TELE</name>
<keyword evidence="5" id="KW-0965">Cell junction</keyword>
<evidence type="ECO:0000256" key="8">
    <source>
        <dbReference type="ARBA" id="ARBA00023768"/>
    </source>
</evidence>
<dbReference type="EMBL" id="JAHHUM010000366">
    <property type="protein sequence ID" value="KAK5620406.1"/>
    <property type="molecule type" value="Genomic_DNA"/>
</dbReference>
<evidence type="ECO:0000256" key="4">
    <source>
        <dbReference type="ARBA" id="ARBA00022692"/>
    </source>
</evidence>
<dbReference type="InterPro" id="IPR013783">
    <property type="entry name" value="Ig-like_fold"/>
</dbReference>
<comment type="similarity">
    <text evidence="9">Belongs to the G-protein coupled receptor T2R family.</text>
</comment>
<keyword evidence="11" id="KW-0732">Signal</keyword>
<dbReference type="PROSITE" id="PS50835">
    <property type="entry name" value="IG_LIKE"/>
    <property type="match status" value="2"/>
</dbReference>
<evidence type="ECO:0000256" key="7">
    <source>
        <dbReference type="ARBA" id="ARBA00023136"/>
    </source>
</evidence>
<feature type="transmembrane region" description="Helical" evidence="10">
    <location>
        <begin position="360"/>
        <end position="387"/>
    </location>
</feature>